<evidence type="ECO:0000313" key="5">
    <source>
        <dbReference type="Proteomes" id="UP000008743"/>
    </source>
</evidence>
<organism evidence="4 5">
    <name type="scientific">Capsaspora owczarzaki (strain ATCC 30864)</name>
    <dbReference type="NCBI Taxonomy" id="595528"/>
    <lineage>
        <taxon>Eukaryota</taxon>
        <taxon>Filasterea</taxon>
        <taxon>Capsaspora</taxon>
    </lineage>
</organism>
<dbReference type="InterPro" id="IPR036351">
    <property type="entry name" value="Ribosomal_eL32_sf"/>
</dbReference>
<dbReference type="eggNOG" id="KOG0878">
    <property type="taxonomic scope" value="Eukaryota"/>
</dbReference>
<dbReference type="EMBL" id="KE346370">
    <property type="protein sequence ID" value="KJE95994.1"/>
    <property type="molecule type" value="Genomic_DNA"/>
</dbReference>
<protein>
    <submittedName>
        <fullName evidence="4">Ribosomal protein L32</fullName>
    </submittedName>
</protein>
<evidence type="ECO:0000256" key="3">
    <source>
        <dbReference type="ARBA" id="ARBA00023274"/>
    </source>
</evidence>
<dbReference type="STRING" id="595528.A0A0D2X4G0"/>
<evidence type="ECO:0000256" key="2">
    <source>
        <dbReference type="ARBA" id="ARBA00022980"/>
    </source>
</evidence>
<dbReference type="PhylomeDB" id="A0A0D2X4G0"/>
<dbReference type="GO" id="GO:0003735">
    <property type="term" value="F:structural constituent of ribosome"/>
    <property type="evidence" value="ECO:0007669"/>
    <property type="project" value="InterPro"/>
</dbReference>
<dbReference type="PANTHER" id="PTHR23413:SF1">
    <property type="entry name" value="RIBOSOMAL PROTEIN L32"/>
    <property type="match status" value="1"/>
</dbReference>
<sequence length="133" mass="15440">MVASANRVKIVKKRTKRFIRHQSDKYACVAQSWRKPKGIDNVVRRRMHGTYVMPKIGYRNNHKTRHLLPDGFRKFTVANLKELEVLLLHNRTFAAEIAHNVSSRNRKAIVERAAQLNIKVLNANARLRTEASE</sequence>
<dbReference type="AlphaFoldDB" id="A0A0D2X4G0"/>
<evidence type="ECO:0000256" key="1">
    <source>
        <dbReference type="ARBA" id="ARBA00008431"/>
    </source>
</evidence>
<reference evidence="5" key="1">
    <citation type="submission" date="2011-02" db="EMBL/GenBank/DDBJ databases">
        <title>The Genome Sequence of Capsaspora owczarzaki ATCC 30864.</title>
        <authorList>
            <person name="Russ C."/>
            <person name="Cuomo C."/>
            <person name="Burger G."/>
            <person name="Gray M.W."/>
            <person name="Holland P.W.H."/>
            <person name="King N."/>
            <person name="Lang F.B.F."/>
            <person name="Roger A.J."/>
            <person name="Ruiz-Trillo I."/>
            <person name="Young S.K."/>
            <person name="Zeng Q."/>
            <person name="Gargeya S."/>
            <person name="Alvarado L."/>
            <person name="Berlin A."/>
            <person name="Chapman S.B."/>
            <person name="Chen Z."/>
            <person name="Freedman E."/>
            <person name="Gellesch M."/>
            <person name="Goldberg J."/>
            <person name="Griggs A."/>
            <person name="Gujja S."/>
            <person name="Heilman E."/>
            <person name="Heiman D."/>
            <person name="Howarth C."/>
            <person name="Mehta T."/>
            <person name="Neiman D."/>
            <person name="Pearson M."/>
            <person name="Roberts A."/>
            <person name="Saif S."/>
            <person name="Shea T."/>
            <person name="Shenoy N."/>
            <person name="Sisk P."/>
            <person name="Stolte C."/>
            <person name="Sykes S."/>
            <person name="White J."/>
            <person name="Yandava C."/>
            <person name="Haas B."/>
            <person name="Nusbaum C."/>
            <person name="Birren B."/>
        </authorList>
    </citation>
    <scope>NUCLEOTIDE SEQUENCE</scope>
    <source>
        <strain evidence="5">ATCC 30864</strain>
    </source>
</reference>
<proteinExistence type="inferred from homology"/>
<dbReference type="InterPro" id="IPR001515">
    <property type="entry name" value="Ribosomal_eL32"/>
</dbReference>
<dbReference type="RefSeq" id="XP_004345119.1">
    <property type="nucleotide sequence ID" value="XM_004345069.1"/>
</dbReference>
<dbReference type="FunCoup" id="A0A0D2X4G0">
    <property type="interactions" value="411"/>
</dbReference>
<dbReference type="SUPFAM" id="SSF52042">
    <property type="entry name" value="Ribosomal protein L32e"/>
    <property type="match status" value="1"/>
</dbReference>
<accession>A0A0D2X4G0</accession>
<name>A0A0D2X4G0_CAPO3</name>
<dbReference type="GO" id="GO:0006412">
    <property type="term" value="P:translation"/>
    <property type="evidence" value="ECO:0007669"/>
    <property type="project" value="InterPro"/>
</dbReference>
<comment type="similarity">
    <text evidence="1">Belongs to the eukaryotic ribosomal protein eL32 family.</text>
</comment>
<dbReference type="OMA" id="HPSGYEE"/>
<keyword evidence="3" id="KW-0687">Ribonucleoprotein</keyword>
<dbReference type="Proteomes" id="UP000008743">
    <property type="component" value="Unassembled WGS sequence"/>
</dbReference>
<dbReference type="SMART" id="SM01393">
    <property type="entry name" value="Ribosomal_L32e"/>
    <property type="match status" value="1"/>
</dbReference>
<evidence type="ECO:0000313" key="4">
    <source>
        <dbReference type="EMBL" id="KJE95994.1"/>
    </source>
</evidence>
<keyword evidence="5" id="KW-1185">Reference proteome</keyword>
<dbReference type="GO" id="GO:0022625">
    <property type="term" value="C:cytosolic large ribosomal subunit"/>
    <property type="evidence" value="ECO:0007669"/>
    <property type="project" value="TreeGrafter"/>
</dbReference>
<dbReference type="Pfam" id="PF01655">
    <property type="entry name" value="Ribosomal_L32e"/>
    <property type="match status" value="1"/>
</dbReference>
<keyword evidence="2 4" id="KW-0689">Ribosomal protein</keyword>
<dbReference type="PANTHER" id="PTHR23413">
    <property type="entry name" value="60S RIBOSOMAL PROTEIN L32 AND DNA-DIRECTED RNA POLYMERASE II, SUBUNIT N"/>
    <property type="match status" value="1"/>
</dbReference>
<dbReference type="InParanoid" id="A0A0D2X4G0"/>
<gene>
    <name evidence="4" type="ORF">CAOG_006370</name>
</gene>
<dbReference type="OrthoDB" id="268693at2759"/>
<dbReference type="CDD" id="cd00513">
    <property type="entry name" value="Ribosomal_L32_L32e"/>
    <property type="match status" value="1"/>
</dbReference>